<dbReference type="InterPro" id="IPR052087">
    <property type="entry name" value="RRP12"/>
</dbReference>
<protein>
    <submittedName>
        <fullName evidence="7">Ribosomal RNA-processing protein 12</fullName>
    </submittedName>
</protein>
<evidence type="ECO:0000256" key="4">
    <source>
        <dbReference type="SAM" id="MobiDB-lite"/>
    </source>
</evidence>
<proteinExistence type="inferred from homology"/>
<dbReference type="EMBL" id="MCBQ01010862">
    <property type="protein sequence ID" value="RKF71104.1"/>
    <property type="molecule type" value="Genomic_DNA"/>
</dbReference>
<dbReference type="Pfam" id="PF25772">
    <property type="entry name" value="HEAT_RRP12_N"/>
    <property type="match status" value="1"/>
</dbReference>
<evidence type="ECO:0000256" key="3">
    <source>
        <dbReference type="ARBA" id="ARBA00023242"/>
    </source>
</evidence>
<feature type="compositionally biased region" description="Polar residues" evidence="4">
    <location>
        <begin position="1231"/>
        <end position="1249"/>
    </location>
</feature>
<name>A0A420I995_9PEZI</name>
<comment type="similarity">
    <text evidence="2">Belongs to the RRP12 family.</text>
</comment>
<dbReference type="Gene3D" id="1.25.10.10">
    <property type="entry name" value="Leucine-rich Repeat Variant"/>
    <property type="match status" value="1"/>
</dbReference>
<evidence type="ECO:0000259" key="5">
    <source>
        <dbReference type="Pfam" id="PF08161"/>
    </source>
</evidence>
<dbReference type="InterPro" id="IPR011989">
    <property type="entry name" value="ARM-like"/>
</dbReference>
<evidence type="ECO:0000256" key="1">
    <source>
        <dbReference type="ARBA" id="ARBA00004123"/>
    </source>
</evidence>
<evidence type="ECO:0000313" key="8">
    <source>
        <dbReference type="Proteomes" id="UP000283383"/>
    </source>
</evidence>
<feature type="compositionally biased region" description="Polar residues" evidence="4">
    <location>
        <begin position="1188"/>
        <end position="1203"/>
    </location>
</feature>
<dbReference type="AlphaFoldDB" id="A0A420I995"/>
<dbReference type="GO" id="GO:0005634">
    <property type="term" value="C:nucleus"/>
    <property type="evidence" value="ECO:0007669"/>
    <property type="project" value="UniProtKB-SubCell"/>
</dbReference>
<feature type="compositionally biased region" description="Acidic residues" evidence="4">
    <location>
        <begin position="1173"/>
        <end position="1182"/>
    </location>
</feature>
<accession>A0A420I995</accession>
<dbReference type="InterPro" id="IPR012978">
    <property type="entry name" value="HEAT_RRP12"/>
</dbReference>
<feature type="domain" description="RRP12 HEAT" evidence="5">
    <location>
        <begin position="340"/>
        <end position="630"/>
    </location>
</feature>
<organism evidence="7 8">
    <name type="scientific">Golovinomyces cichoracearum</name>
    <dbReference type="NCBI Taxonomy" id="62708"/>
    <lineage>
        <taxon>Eukaryota</taxon>
        <taxon>Fungi</taxon>
        <taxon>Dikarya</taxon>
        <taxon>Ascomycota</taxon>
        <taxon>Pezizomycotina</taxon>
        <taxon>Leotiomycetes</taxon>
        <taxon>Erysiphales</taxon>
        <taxon>Erysiphaceae</taxon>
        <taxon>Golovinomyces</taxon>
    </lineage>
</organism>
<comment type="caution">
    <text evidence="7">The sequence shown here is derived from an EMBL/GenBank/DDBJ whole genome shotgun (WGS) entry which is preliminary data.</text>
</comment>
<dbReference type="PANTHER" id="PTHR48287">
    <property type="entry name" value="ARM REPEAT SUPERFAMILY PROTEIN"/>
    <property type="match status" value="1"/>
</dbReference>
<dbReference type="STRING" id="62708.A0A420I995"/>
<feature type="domain" description="RRP12 N-terminal HEAT" evidence="6">
    <location>
        <begin position="23"/>
        <end position="273"/>
    </location>
</feature>
<reference evidence="7 8" key="1">
    <citation type="journal article" date="2018" name="BMC Genomics">
        <title>Comparative genome analyses reveal sequence features reflecting distinct modes of host-adaptation between dicot and monocot powdery mildew.</title>
        <authorList>
            <person name="Wu Y."/>
            <person name="Ma X."/>
            <person name="Pan Z."/>
            <person name="Kale S.D."/>
            <person name="Song Y."/>
            <person name="King H."/>
            <person name="Zhang Q."/>
            <person name="Presley C."/>
            <person name="Deng X."/>
            <person name="Wei C.I."/>
            <person name="Xiao S."/>
        </authorList>
    </citation>
    <scope>NUCLEOTIDE SEQUENCE [LARGE SCALE GENOMIC DNA]</scope>
    <source>
        <strain evidence="7">UMSG3</strain>
    </source>
</reference>
<evidence type="ECO:0000256" key="2">
    <source>
        <dbReference type="ARBA" id="ARBA00007690"/>
    </source>
</evidence>
<feature type="region of interest" description="Disordered" evidence="4">
    <location>
        <begin position="1001"/>
        <end position="1059"/>
    </location>
</feature>
<feature type="compositionally biased region" description="Basic and acidic residues" evidence="4">
    <location>
        <begin position="1016"/>
        <end position="1037"/>
    </location>
</feature>
<keyword evidence="3" id="KW-0539">Nucleus</keyword>
<dbReference type="SUPFAM" id="SSF48371">
    <property type="entry name" value="ARM repeat"/>
    <property type="match status" value="1"/>
</dbReference>
<keyword evidence="8" id="KW-1185">Reference proteome</keyword>
<feature type="region of interest" description="Disordered" evidence="4">
    <location>
        <begin position="1161"/>
        <end position="1249"/>
    </location>
</feature>
<gene>
    <name evidence="7" type="ORF">GcM3_108007</name>
</gene>
<dbReference type="Proteomes" id="UP000283383">
    <property type="component" value="Unassembled WGS sequence"/>
</dbReference>
<dbReference type="PANTHER" id="PTHR48287:SF1">
    <property type="entry name" value="ARM REPEAT SUPERFAMILY PROTEIN"/>
    <property type="match status" value="1"/>
</dbReference>
<evidence type="ECO:0000313" key="7">
    <source>
        <dbReference type="EMBL" id="RKF71104.1"/>
    </source>
</evidence>
<dbReference type="Pfam" id="PF08161">
    <property type="entry name" value="RRP12_HEAT"/>
    <property type="match status" value="1"/>
</dbReference>
<dbReference type="InterPro" id="IPR016024">
    <property type="entry name" value="ARM-type_fold"/>
</dbReference>
<evidence type="ECO:0000259" key="6">
    <source>
        <dbReference type="Pfam" id="PF25772"/>
    </source>
</evidence>
<sequence length="1249" mass="138480">MTLEEKLLKIRSPRLQSQQSTQIVLSAIEDTFRDQETEATPAGYFAALLSLLRQAISNTDVNKDLATSVVYLLDVVTPYTPQALLRSKFSQILTNLAPALTFPEADAPLLRPSIGCLESLLVAQDSAAWDMGRAQIGPRQALAGLLVLAADHRPKIRKRAQDAVAHILKNPPLSVAVDHPAADMCAETALKKLSDLASKASQGKREQRGLSFENEPSLIHALHLVKTVATASGGWPVRKIESLCEVLLNISKSSNHFLTMAVFNVFDVTFESMASAETSSKLPRLLEVISELRPSQNDSQLLPPWIAVISRGYSVSAKVEPVDTFQKLPVLFATISGYLSSSSHDIRVSASECLISFMENCVPESVIQEPSIYDEKIFEKIGKAALDLLSVKYQAAWPQTFSVIGSIFKSLRHRAESVLLDALKIIGDLRENNSFNGKKEADEVIGNAIQAVGPEVVLNILPLNLTNPKTGQPGRAWLLPLLRDNICNTNLRHFKSVFVPLSETIFQRVINHNGSEKTMEIKIFETVVQQIWALLPGYCDLPLDLMESFDQAFAEIVSNLLYTQIDLRSDICKALQNLVESNKAVVSIEGGENSLKQNRITKAIAQKNLDYLSNFASNMLAVLFNVYSQTLPQFRGYILQCINAYLSITPAKGVKETFERINVMLETSIKEIDAKSPAEKQTQNQKNMTNSLPPTSHTLMDLVVAISVYLPRECFQALFSLATLALQQGDDPQLQKKAYKIIPRLSKAAIGQLAIKERSHELQDIIISSSETVCASAKKDRLAAISALIPSLPSDSLHFIPAVLSEVVISCKETNEKARTTAFDLLILMGEKIRNSSNVLIENKKITHMPNDAPSVFASLEEYFTMVSAGLAGSTPHTQSACVTALTRIMYHFHEQLSTKTILELIETMNIYLASNNREIVRSVLGFVKCCVISLPTDLMQPRLSTLIPSLMVWSHEHKGQFKAKVKHIIERMIRRFGLEQVNKNCPADDRKLITNIHKTKERNKRHKALQATKNAGDESVDKELESNKKKQGRFESEYEAAVQDSDTSSTESDVSENELIGKKNIRSKSKSKAYIVEDAEEPLDLLDRKALANISSVKPLKQKPQIKSKVKIDLDGKILLEDSDNDAMLLDTPENGDDEGGIDAYVKAIKGRDAAKRGRNGRLKFSNKRDENEENEMDLDQNETKLVRNQINQSTRNGSKVKNNMGKISKMGVKIQNGRRGLGEKKTRGGQPQSGRVLKSSSSRRGLR</sequence>
<dbReference type="InterPro" id="IPR057860">
    <property type="entry name" value="HEAT_RRP12_N"/>
</dbReference>
<comment type="subcellular location">
    <subcellularLocation>
        <location evidence="1">Nucleus</location>
    </subcellularLocation>
</comment>